<dbReference type="InterPro" id="IPR016167">
    <property type="entry name" value="FAD-bd_PCMH_sub1"/>
</dbReference>
<keyword evidence="7" id="KW-1185">Reference proteome</keyword>
<dbReference type="InterPro" id="IPR036318">
    <property type="entry name" value="FAD-bd_PCMH-like_sf"/>
</dbReference>
<dbReference type="AlphaFoldDB" id="A0AA49Q5N7"/>
<keyword evidence="2" id="KW-0274">FAD</keyword>
<dbReference type="PANTHER" id="PTHR42659">
    <property type="entry name" value="XANTHINE DEHYDROGENASE SUBUNIT C-RELATED"/>
    <property type="match status" value="1"/>
</dbReference>
<dbReference type="InterPro" id="IPR016169">
    <property type="entry name" value="FAD-bd_PCMH_sub2"/>
</dbReference>
<accession>A0AA49Q5N7</accession>
<evidence type="ECO:0000313" key="7">
    <source>
        <dbReference type="Proteomes" id="UP001229955"/>
    </source>
</evidence>
<reference evidence="5" key="1">
    <citation type="submission" date="2023-07" db="EMBL/GenBank/DDBJ databases">
        <authorList>
            <person name="Haufschild T."/>
            <person name="Kallscheuer N."/>
            <person name="Hammer J."/>
            <person name="Kohn T."/>
            <person name="Kabuu M."/>
            <person name="Jogler M."/>
            <person name="Wohfarth N."/>
            <person name="Heuer A."/>
            <person name="Rohde M."/>
            <person name="van Teeseling M.C.F."/>
            <person name="Jogler C."/>
        </authorList>
    </citation>
    <scope>NUCLEOTIDE SEQUENCE</scope>
    <source>
        <strain evidence="5">Strain 138</strain>
        <strain evidence="6">Strain 318</strain>
    </source>
</reference>
<dbReference type="Gene3D" id="3.30.390.50">
    <property type="entry name" value="CO dehydrogenase flavoprotein, C-terminal domain"/>
    <property type="match status" value="1"/>
</dbReference>
<protein>
    <submittedName>
        <fullName evidence="5">FAD binding domain-containing protein</fullName>
    </submittedName>
</protein>
<dbReference type="PROSITE" id="PS51387">
    <property type="entry name" value="FAD_PCMH"/>
    <property type="match status" value="1"/>
</dbReference>
<evidence type="ECO:0000256" key="1">
    <source>
        <dbReference type="ARBA" id="ARBA00022630"/>
    </source>
</evidence>
<dbReference type="EMBL" id="CP130612">
    <property type="protein sequence ID" value="WKW13438.1"/>
    <property type="molecule type" value="Genomic_DNA"/>
</dbReference>
<dbReference type="SUPFAM" id="SSF55447">
    <property type="entry name" value="CO dehydrogenase flavoprotein C-terminal domain-like"/>
    <property type="match status" value="1"/>
</dbReference>
<dbReference type="Gene3D" id="3.30.465.10">
    <property type="match status" value="2"/>
</dbReference>
<dbReference type="SMART" id="SM01092">
    <property type="entry name" value="CO_deh_flav_C"/>
    <property type="match status" value="1"/>
</dbReference>
<evidence type="ECO:0000256" key="2">
    <source>
        <dbReference type="ARBA" id="ARBA00022827"/>
    </source>
</evidence>
<dbReference type="KEGG" id="pspc:Strain318_002758"/>
<gene>
    <name evidence="5" type="ORF">Strain138_002758</name>
    <name evidence="6" type="ORF">Strain318_002758</name>
</gene>
<dbReference type="InterPro" id="IPR016166">
    <property type="entry name" value="FAD-bd_PCMH"/>
</dbReference>
<dbReference type="SUPFAM" id="SSF56176">
    <property type="entry name" value="FAD-binding/transporter-associated domain-like"/>
    <property type="match status" value="1"/>
</dbReference>
<organism evidence="5">
    <name type="scientific">Pseudogemmatithrix spongiicola</name>
    <dbReference type="NCBI Taxonomy" id="3062599"/>
    <lineage>
        <taxon>Bacteria</taxon>
        <taxon>Pseudomonadati</taxon>
        <taxon>Gemmatimonadota</taxon>
        <taxon>Gemmatimonadia</taxon>
        <taxon>Gemmatimonadales</taxon>
        <taxon>Gemmatimonadaceae</taxon>
        <taxon>Pseudogemmatithrix</taxon>
    </lineage>
</organism>
<proteinExistence type="predicted"/>
<keyword evidence="1" id="KW-0285">Flavoprotein</keyword>
<dbReference type="GO" id="GO:0016491">
    <property type="term" value="F:oxidoreductase activity"/>
    <property type="evidence" value="ECO:0007669"/>
    <property type="project" value="UniProtKB-KW"/>
</dbReference>
<name>A0AA49Q5N7_9BACT</name>
<dbReference type="InterPro" id="IPR002346">
    <property type="entry name" value="Mopterin_DH_FAD-bd"/>
</dbReference>
<evidence type="ECO:0000259" key="4">
    <source>
        <dbReference type="PROSITE" id="PS51387"/>
    </source>
</evidence>
<sequence length="320" mass="33826">MTFSYHIASTQDDALRRIADAGVLPVAGGTDLVPCTEEGILAPTLVVDIRRIPALRDISATAGGLRIGAAATIAELAAHDAIRARFPVLAEACGSVGTPALRNSGSLGGNLVQRHHCWYFRRGVGCFKRGGTQCAAVEGEHQYHGIVADGTCRAVHPSDPAVALLALDARVEIVRADGRVRHVDIAALYDGASRDPLKEAQLEPGELIVAVHLPAIGAAGAQHWEKVMQRGAWDFALVSVAACRRTDGSVRMAMGGLGLAPWRVPDSIEEDVASGGLDEDSIDALVERAFYDMEPLSGNDYKRVMGQGVLKRAIQAISAD</sequence>
<evidence type="ECO:0000256" key="3">
    <source>
        <dbReference type="ARBA" id="ARBA00023002"/>
    </source>
</evidence>
<evidence type="ECO:0000313" key="6">
    <source>
        <dbReference type="EMBL" id="WKW16345.1"/>
    </source>
</evidence>
<dbReference type="InterPro" id="IPR051312">
    <property type="entry name" value="Diverse_Substr_Oxidored"/>
</dbReference>
<dbReference type="InterPro" id="IPR005107">
    <property type="entry name" value="CO_DH_flav_C"/>
</dbReference>
<dbReference type="EMBL" id="CP130613">
    <property type="protein sequence ID" value="WKW16345.1"/>
    <property type="molecule type" value="Genomic_DNA"/>
</dbReference>
<dbReference type="GO" id="GO:0071949">
    <property type="term" value="F:FAD binding"/>
    <property type="evidence" value="ECO:0007669"/>
    <property type="project" value="InterPro"/>
</dbReference>
<feature type="domain" description="FAD-binding PCMH-type" evidence="4">
    <location>
        <begin position="1"/>
        <end position="218"/>
    </location>
</feature>
<dbReference type="PANTHER" id="PTHR42659:SF2">
    <property type="entry name" value="XANTHINE DEHYDROGENASE SUBUNIT C-RELATED"/>
    <property type="match status" value="1"/>
</dbReference>
<accession>A0AA49K1R9</accession>
<dbReference type="Gene3D" id="3.30.43.10">
    <property type="entry name" value="Uridine Diphospho-n-acetylenolpyruvylglucosamine Reductase, domain 2"/>
    <property type="match status" value="1"/>
</dbReference>
<dbReference type="InterPro" id="IPR036683">
    <property type="entry name" value="CO_DH_flav_C_dom_sf"/>
</dbReference>
<evidence type="ECO:0000313" key="5">
    <source>
        <dbReference type="EMBL" id="WKW13438.1"/>
    </source>
</evidence>
<dbReference type="Pfam" id="PF00941">
    <property type="entry name" value="FAD_binding_5"/>
    <property type="match status" value="1"/>
</dbReference>
<keyword evidence="3" id="KW-0560">Oxidoreductase</keyword>
<dbReference type="RefSeq" id="WP_367886294.1">
    <property type="nucleotide sequence ID" value="NZ_CP130612.1"/>
</dbReference>
<dbReference type="Proteomes" id="UP001229955">
    <property type="component" value="Chromosome"/>
</dbReference>